<dbReference type="AlphaFoldDB" id="A0A5Q2FFN6"/>
<dbReference type="SUPFAM" id="SSF46785">
    <property type="entry name" value="Winged helix' DNA-binding domain"/>
    <property type="match status" value="1"/>
</dbReference>
<dbReference type="KEGG" id="rain:Rai3103_07220"/>
<evidence type="ECO:0000313" key="5">
    <source>
        <dbReference type="EMBL" id="QGF23495.1"/>
    </source>
</evidence>
<dbReference type="InterPro" id="IPR036390">
    <property type="entry name" value="WH_DNA-bd_sf"/>
</dbReference>
<dbReference type="PIRSF" id="PIRSF019455">
    <property type="entry name" value="CopR_AtkY"/>
    <property type="match status" value="1"/>
</dbReference>
<evidence type="ECO:0000313" key="6">
    <source>
        <dbReference type="Proteomes" id="UP000386847"/>
    </source>
</evidence>
<dbReference type="Pfam" id="PF03965">
    <property type="entry name" value="Penicillinase_R"/>
    <property type="match status" value="1"/>
</dbReference>
<dbReference type="GO" id="GO:0003677">
    <property type="term" value="F:DNA binding"/>
    <property type="evidence" value="ECO:0007669"/>
    <property type="project" value="UniProtKB-KW"/>
</dbReference>
<dbReference type="InterPro" id="IPR005650">
    <property type="entry name" value="BlaI_family"/>
</dbReference>
<reference evidence="5 6" key="1">
    <citation type="submission" date="2019-10" db="EMBL/GenBank/DDBJ databases">
        <title>Genomic analysis of Raineyella sp. CBA3103.</title>
        <authorList>
            <person name="Roh S.W."/>
        </authorList>
    </citation>
    <scope>NUCLEOTIDE SEQUENCE [LARGE SCALE GENOMIC DNA]</scope>
    <source>
        <strain evidence="5 6">CBA3103</strain>
    </source>
</reference>
<evidence type="ECO:0000256" key="1">
    <source>
        <dbReference type="ARBA" id="ARBA00011046"/>
    </source>
</evidence>
<evidence type="ECO:0000256" key="3">
    <source>
        <dbReference type="ARBA" id="ARBA00023125"/>
    </source>
</evidence>
<keyword evidence="3" id="KW-0238">DNA-binding</keyword>
<keyword evidence="2" id="KW-0805">Transcription regulation</keyword>
<gene>
    <name evidence="5" type="ORF">Rai3103_07220</name>
</gene>
<keyword evidence="4" id="KW-0804">Transcription</keyword>
<evidence type="ECO:0000256" key="4">
    <source>
        <dbReference type="ARBA" id="ARBA00023163"/>
    </source>
</evidence>
<comment type="similarity">
    <text evidence="1">Belongs to the BlaI transcriptional regulatory family.</text>
</comment>
<keyword evidence="6" id="KW-1185">Reference proteome</keyword>
<sequence length="120" mass="13767">MPNLGDLELQVMEVLWRTDRAMSVREVLAELTRDRDLAYTTVMTVLDRLSKKERVTRELDGRAWYYRPAESRATLMATEMQAALVGSPEQRREALKEFADQLDPEDAALLVELLGARVSR</sequence>
<evidence type="ECO:0000256" key="2">
    <source>
        <dbReference type="ARBA" id="ARBA00023015"/>
    </source>
</evidence>
<organism evidence="5 6">
    <name type="scientific">Raineyella fluvialis</name>
    <dbReference type="NCBI Taxonomy" id="2662261"/>
    <lineage>
        <taxon>Bacteria</taxon>
        <taxon>Bacillati</taxon>
        <taxon>Actinomycetota</taxon>
        <taxon>Actinomycetes</taxon>
        <taxon>Propionibacteriales</taxon>
        <taxon>Propionibacteriaceae</taxon>
        <taxon>Raineyella</taxon>
    </lineage>
</organism>
<name>A0A5Q2FFN6_9ACTN</name>
<dbReference type="RefSeq" id="WP_153572026.1">
    <property type="nucleotide sequence ID" value="NZ_CP045725.1"/>
</dbReference>
<dbReference type="Gene3D" id="1.10.10.10">
    <property type="entry name" value="Winged helix-like DNA-binding domain superfamily/Winged helix DNA-binding domain"/>
    <property type="match status" value="1"/>
</dbReference>
<proteinExistence type="inferred from homology"/>
<dbReference type="GO" id="GO:0045892">
    <property type="term" value="P:negative regulation of DNA-templated transcription"/>
    <property type="evidence" value="ECO:0007669"/>
    <property type="project" value="InterPro"/>
</dbReference>
<protein>
    <submittedName>
        <fullName evidence="5">Transcriptional regulator</fullName>
    </submittedName>
</protein>
<accession>A0A5Q2FFN6</accession>
<dbReference type="InterPro" id="IPR036388">
    <property type="entry name" value="WH-like_DNA-bd_sf"/>
</dbReference>
<dbReference type="EMBL" id="CP045725">
    <property type="protein sequence ID" value="QGF23495.1"/>
    <property type="molecule type" value="Genomic_DNA"/>
</dbReference>
<dbReference type="Proteomes" id="UP000386847">
    <property type="component" value="Chromosome"/>
</dbReference>